<dbReference type="InterPro" id="IPR027379">
    <property type="entry name" value="CLS_N"/>
</dbReference>
<evidence type="ECO:0000256" key="4">
    <source>
        <dbReference type="ARBA" id="ARBA00022989"/>
    </source>
</evidence>
<dbReference type="AlphaFoldDB" id="A0AAW6TAR6"/>
<comment type="subcellular location">
    <subcellularLocation>
        <location evidence="1">Cell membrane</location>
        <topology evidence="1">Multi-pass membrane protein</topology>
    </subcellularLocation>
</comment>
<keyword evidence="4 6" id="KW-1133">Transmembrane helix</keyword>
<protein>
    <submittedName>
        <fullName evidence="8">PLD nuclease N-terminal domain-containing protein</fullName>
    </submittedName>
</protein>
<evidence type="ECO:0000256" key="3">
    <source>
        <dbReference type="ARBA" id="ARBA00022692"/>
    </source>
</evidence>
<keyword evidence="5 6" id="KW-0472">Membrane</keyword>
<evidence type="ECO:0000256" key="6">
    <source>
        <dbReference type="SAM" id="Phobius"/>
    </source>
</evidence>
<evidence type="ECO:0000256" key="5">
    <source>
        <dbReference type="ARBA" id="ARBA00023136"/>
    </source>
</evidence>
<feature type="transmembrane region" description="Helical" evidence="6">
    <location>
        <begin position="38"/>
        <end position="57"/>
    </location>
</feature>
<dbReference type="Proteomes" id="UP001321506">
    <property type="component" value="Unassembled WGS sequence"/>
</dbReference>
<keyword evidence="3 6" id="KW-0812">Transmembrane</keyword>
<sequence>MARLLFALAVVVVAFTVYALIDLILTDRARVRALNKVIWVFIIVLLPAIGGALWLVFGKSRRQRGGGAGLIAPDDDPAFLGGLERDLAAEERIRQLERELAELDDDSSKD</sequence>
<keyword evidence="2" id="KW-1003">Cell membrane</keyword>
<organism evidence="8 9">
    <name type="scientific">Ruicaihuangia caeni</name>
    <dbReference type="NCBI Taxonomy" id="3042517"/>
    <lineage>
        <taxon>Bacteria</taxon>
        <taxon>Bacillati</taxon>
        <taxon>Actinomycetota</taxon>
        <taxon>Actinomycetes</taxon>
        <taxon>Micrococcales</taxon>
        <taxon>Microbacteriaceae</taxon>
        <taxon>Ruicaihuangia</taxon>
    </lineage>
</organism>
<reference evidence="8 9" key="1">
    <citation type="submission" date="2023-04" db="EMBL/GenBank/DDBJ databases">
        <title>Klugiella caeni sp. nov. isolated from the sludge of biochemical tank.</title>
        <authorList>
            <person name="Geng K."/>
        </authorList>
    </citation>
    <scope>NUCLEOTIDE SEQUENCE [LARGE SCALE GENOMIC DNA]</scope>
    <source>
        <strain evidence="8 9">YN-L-19</strain>
    </source>
</reference>
<dbReference type="GO" id="GO:0005886">
    <property type="term" value="C:plasma membrane"/>
    <property type="evidence" value="ECO:0007669"/>
    <property type="project" value="UniProtKB-SubCell"/>
</dbReference>
<accession>A0AAW6TAR6</accession>
<gene>
    <name evidence="8" type="ORF">QF206_07980</name>
</gene>
<name>A0AAW6TAR6_9MICO</name>
<proteinExistence type="predicted"/>
<evidence type="ECO:0000256" key="1">
    <source>
        <dbReference type="ARBA" id="ARBA00004651"/>
    </source>
</evidence>
<evidence type="ECO:0000256" key="2">
    <source>
        <dbReference type="ARBA" id="ARBA00022475"/>
    </source>
</evidence>
<dbReference type="Pfam" id="PF13396">
    <property type="entry name" value="PLDc_N"/>
    <property type="match status" value="1"/>
</dbReference>
<evidence type="ECO:0000259" key="7">
    <source>
        <dbReference type="Pfam" id="PF13396"/>
    </source>
</evidence>
<dbReference type="RefSeq" id="WP_281488690.1">
    <property type="nucleotide sequence ID" value="NZ_CP159582.1"/>
</dbReference>
<feature type="domain" description="Cardiolipin synthase N-terminal" evidence="7">
    <location>
        <begin position="14"/>
        <end position="58"/>
    </location>
</feature>
<keyword evidence="9" id="KW-1185">Reference proteome</keyword>
<evidence type="ECO:0000313" key="9">
    <source>
        <dbReference type="Proteomes" id="UP001321506"/>
    </source>
</evidence>
<dbReference type="EMBL" id="JASATX010000003">
    <property type="protein sequence ID" value="MDI2098898.1"/>
    <property type="molecule type" value="Genomic_DNA"/>
</dbReference>
<comment type="caution">
    <text evidence="8">The sequence shown here is derived from an EMBL/GenBank/DDBJ whole genome shotgun (WGS) entry which is preliminary data.</text>
</comment>
<evidence type="ECO:0000313" key="8">
    <source>
        <dbReference type="EMBL" id="MDI2098898.1"/>
    </source>
</evidence>